<keyword evidence="3" id="KW-1185">Reference proteome</keyword>
<evidence type="ECO:0000313" key="3">
    <source>
        <dbReference type="Proteomes" id="UP000053732"/>
    </source>
</evidence>
<gene>
    <name evidence="2" type="ORF">PCAMFM013_S040g000035</name>
</gene>
<evidence type="ECO:0000313" key="2">
    <source>
        <dbReference type="EMBL" id="CRL29809.1"/>
    </source>
</evidence>
<accession>A0A0G4PUG5</accession>
<sequence>MNYQPQGTYHDHSNGSEKSKPLRQIPFCPKLCSDVYRTRSNLLRPSWSIITPLSR</sequence>
<reference evidence="2 3" key="1">
    <citation type="journal article" date="2014" name="Nat. Commun.">
        <title>Multiple recent horizontal transfers of a large genomic region in cheese making fungi.</title>
        <authorList>
            <person name="Cheeseman K."/>
            <person name="Ropars J."/>
            <person name="Renault P."/>
            <person name="Dupont J."/>
            <person name="Gouzy J."/>
            <person name="Branca A."/>
            <person name="Abraham A.L."/>
            <person name="Ceppi M."/>
            <person name="Conseiller E."/>
            <person name="Debuchy R."/>
            <person name="Malagnac F."/>
            <person name="Goarin A."/>
            <person name="Silar P."/>
            <person name="Lacoste S."/>
            <person name="Sallet E."/>
            <person name="Bensimon A."/>
            <person name="Giraud T."/>
            <person name="Brygoo Y."/>
        </authorList>
    </citation>
    <scope>NUCLEOTIDE SEQUENCE [LARGE SCALE GENOMIC DNA]</scope>
    <source>
        <strain evidence="3">FM 013</strain>
    </source>
</reference>
<proteinExistence type="predicted"/>
<dbReference type="Proteomes" id="UP000053732">
    <property type="component" value="Unassembled WGS sequence"/>
</dbReference>
<protein>
    <submittedName>
        <fullName evidence="2">Str. FM013</fullName>
    </submittedName>
</protein>
<organism evidence="2 3">
    <name type="scientific">Penicillium camemberti (strain FM 013)</name>
    <dbReference type="NCBI Taxonomy" id="1429867"/>
    <lineage>
        <taxon>Eukaryota</taxon>
        <taxon>Fungi</taxon>
        <taxon>Dikarya</taxon>
        <taxon>Ascomycota</taxon>
        <taxon>Pezizomycotina</taxon>
        <taxon>Eurotiomycetes</taxon>
        <taxon>Eurotiomycetidae</taxon>
        <taxon>Eurotiales</taxon>
        <taxon>Aspergillaceae</taxon>
        <taxon>Penicillium</taxon>
    </lineage>
</organism>
<dbReference type="EMBL" id="HG793173">
    <property type="protein sequence ID" value="CRL29809.1"/>
    <property type="molecule type" value="Genomic_DNA"/>
</dbReference>
<feature type="compositionally biased region" description="Basic and acidic residues" evidence="1">
    <location>
        <begin position="9"/>
        <end position="20"/>
    </location>
</feature>
<feature type="region of interest" description="Disordered" evidence="1">
    <location>
        <begin position="1"/>
        <end position="22"/>
    </location>
</feature>
<name>A0A0G4PUG5_PENC3</name>
<evidence type="ECO:0000256" key="1">
    <source>
        <dbReference type="SAM" id="MobiDB-lite"/>
    </source>
</evidence>
<dbReference type="AlphaFoldDB" id="A0A0G4PUG5"/>